<accession>A0ACC0YVR3</accession>
<protein>
    <submittedName>
        <fullName evidence="1">Uncharacterized protein</fullName>
    </submittedName>
</protein>
<evidence type="ECO:0000313" key="2">
    <source>
        <dbReference type="Proteomes" id="UP001163603"/>
    </source>
</evidence>
<sequence length="122" mass="13244">MSMLLGGLIFFFGALLNAFAQAIWMLIVGRLLLGFGVGFSIQAVPLYVSEMAPCKHRGSLNVVFQLAITIGIFAANLVNYFTPRIKGGQGWRYSLGGAMVPAAFIRLCIISPQLPKLHVGTW</sequence>
<reference evidence="2" key="1">
    <citation type="journal article" date="2023" name="G3 (Bethesda)">
        <title>Genome assembly and association tests identify interacting loci associated with vigor, precocity, and sex in interspecific pistachio rootstocks.</title>
        <authorList>
            <person name="Palmer W."/>
            <person name="Jacygrad E."/>
            <person name="Sagayaradj S."/>
            <person name="Cavanaugh K."/>
            <person name="Han R."/>
            <person name="Bertier L."/>
            <person name="Beede B."/>
            <person name="Kafkas S."/>
            <person name="Golino D."/>
            <person name="Preece J."/>
            <person name="Michelmore R."/>
        </authorList>
    </citation>
    <scope>NUCLEOTIDE SEQUENCE [LARGE SCALE GENOMIC DNA]</scope>
</reference>
<name>A0ACC0YVR3_9ROSI</name>
<comment type="caution">
    <text evidence="1">The sequence shown here is derived from an EMBL/GenBank/DDBJ whole genome shotgun (WGS) entry which is preliminary data.</text>
</comment>
<dbReference type="EMBL" id="CM047739">
    <property type="protein sequence ID" value="KAJ0042516.1"/>
    <property type="molecule type" value="Genomic_DNA"/>
</dbReference>
<organism evidence="1 2">
    <name type="scientific">Pistacia integerrima</name>
    <dbReference type="NCBI Taxonomy" id="434235"/>
    <lineage>
        <taxon>Eukaryota</taxon>
        <taxon>Viridiplantae</taxon>
        <taxon>Streptophyta</taxon>
        <taxon>Embryophyta</taxon>
        <taxon>Tracheophyta</taxon>
        <taxon>Spermatophyta</taxon>
        <taxon>Magnoliopsida</taxon>
        <taxon>eudicotyledons</taxon>
        <taxon>Gunneridae</taxon>
        <taxon>Pentapetalae</taxon>
        <taxon>rosids</taxon>
        <taxon>malvids</taxon>
        <taxon>Sapindales</taxon>
        <taxon>Anacardiaceae</taxon>
        <taxon>Pistacia</taxon>
    </lineage>
</organism>
<dbReference type="Proteomes" id="UP001163603">
    <property type="component" value="Chromosome 4"/>
</dbReference>
<evidence type="ECO:0000313" key="1">
    <source>
        <dbReference type="EMBL" id="KAJ0042516.1"/>
    </source>
</evidence>
<keyword evidence="2" id="KW-1185">Reference proteome</keyword>
<proteinExistence type="predicted"/>
<gene>
    <name evidence="1" type="ORF">Pint_18807</name>
</gene>